<evidence type="ECO:0000256" key="3">
    <source>
        <dbReference type="ARBA" id="ARBA00012949"/>
    </source>
</evidence>
<dbReference type="GO" id="GO:0042773">
    <property type="term" value="P:ATP synthesis coupled electron transport"/>
    <property type="evidence" value="ECO:0007669"/>
    <property type="project" value="TreeGrafter"/>
</dbReference>
<comment type="catalytic activity">
    <reaction evidence="17">
        <text>4 Fe(II)-[cytochrome c] + O2 + 8 H(+)(in) = 4 Fe(III)-[cytochrome c] + 2 H2O + 4 H(+)(out)</text>
        <dbReference type="Rhea" id="RHEA:11436"/>
        <dbReference type="Rhea" id="RHEA-COMP:10350"/>
        <dbReference type="Rhea" id="RHEA-COMP:14399"/>
        <dbReference type="ChEBI" id="CHEBI:15377"/>
        <dbReference type="ChEBI" id="CHEBI:15378"/>
        <dbReference type="ChEBI" id="CHEBI:15379"/>
        <dbReference type="ChEBI" id="CHEBI:29033"/>
        <dbReference type="ChEBI" id="CHEBI:29034"/>
        <dbReference type="EC" id="7.1.1.9"/>
    </reaction>
</comment>
<dbReference type="SUPFAM" id="SSF46626">
    <property type="entry name" value="Cytochrome c"/>
    <property type="match status" value="1"/>
</dbReference>
<keyword evidence="23" id="KW-1185">Reference proteome</keyword>
<dbReference type="SUPFAM" id="SSF81464">
    <property type="entry name" value="Cytochrome c oxidase subunit II-like, transmembrane region"/>
    <property type="match status" value="1"/>
</dbReference>
<dbReference type="EC" id="7.1.1.9" evidence="3"/>
<dbReference type="GO" id="GO:0016491">
    <property type="term" value="F:oxidoreductase activity"/>
    <property type="evidence" value="ECO:0007669"/>
    <property type="project" value="InterPro"/>
</dbReference>
<dbReference type="PROSITE" id="PS51007">
    <property type="entry name" value="CYTC"/>
    <property type="match status" value="1"/>
</dbReference>
<evidence type="ECO:0000256" key="14">
    <source>
        <dbReference type="ARBA" id="ARBA00023136"/>
    </source>
</evidence>
<dbReference type="AlphaFoldDB" id="A0A838L653"/>
<dbReference type="Pfam" id="PF00034">
    <property type="entry name" value="Cytochrom_C"/>
    <property type="match status" value="1"/>
</dbReference>
<dbReference type="InterPro" id="IPR014222">
    <property type="entry name" value="Cyt_c_oxidase_su2"/>
</dbReference>
<keyword evidence="11 19" id="KW-1133">Transmembrane helix</keyword>
<evidence type="ECO:0000256" key="1">
    <source>
        <dbReference type="ARBA" id="ARBA00004141"/>
    </source>
</evidence>
<evidence type="ECO:0000256" key="17">
    <source>
        <dbReference type="ARBA" id="ARBA00047816"/>
    </source>
</evidence>
<dbReference type="RefSeq" id="WP_160365895.1">
    <property type="nucleotide sequence ID" value="NZ_JACEIB010000006.1"/>
</dbReference>
<keyword evidence="14 19" id="KW-0472">Membrane</keyword>
<feature type="domain" description="Cytochrome c" evidence="21">
    <location>
        <begin position="208"/>
        <end position="302"/>
    </location>
</feature>
<feature type="transmembrane region" description="Helical" evidence="19">
    <location>
        <begin position="60"/>
        <end position="80"/>
    </location>
</feature>
<sequence>MLPEASTLAPSVDRIFWGLVGLSVLIMAIVGGLVFAFAIKYRRGTDAYRGPLPEWMSREVEIGWTVSTLFVALFVFWWAAAAQLPHFLLPKDALEIHVVAKQWMWKVQHPEGVREIDALHVPVGVPVKLEMTSQDVIHSFGVPAFRIKQDVLPGRYTTTWFEAKEVGDYHLFCTEYCGTDHARMTGTITVMQPEAYARWLSAQPHGEDLAGEGGQLYTALGCSACHGANARVPAPSLAGLYGSQVVLTDGSRVTADEDYLRESIERPEAKVVAGYSSTMPAYQGVASEEQVVALVAYIKSLDDRRSAAR</sequence>
<evidence type="ECO:0000256" key="10">
    <source>
        <dbReference type="ARBA" id="ARBA00022982"/>
    </source>
</evidence>
<dbReference type="InterPro" id="IPR036257">
    <property type="entry name" value="Cyt_c_oxidase_su2_TM_sf"/>
</dbReference>
<dbReference type="CDD" id="cd13915">
    <property type="entry name" value="CuRO_HCO_II_like_2"/>
    <property type="match status" value="1"/>
</dbReference>
<dbReference type="InterPro" id="IPR045187">
    <property type="entry name" value="CcO_II"/>
</dbReference>
<protein>
    <recommendedName>
        <fullName evidence="3">cytochrome-c oxidase</fullName>
        <ecNumber evidence="3">7.1.1.9</ecNumber>
    </recommendedName>
    <alternativeName>
        <fullName evidence="16">Cytochrome aa3 subunit 2</fullName>
    </alternativeName>
</protein>
<keyword evidence="9" id="KW-1278">Translocase</keyword>
<keyword evidence="4" id="KW-0813">Transport</keyword>
<evidence type="ECO:0000256" key="9">
    <source>
        <dbReference type="ARBA" id="ARBA00022967"/>
    </source>
</evidence>
<evidence type="ECO:0000313" key="23">
    <source>
        <dbReference type="Proteomes" id="UP000570166"/>
    </source>
</evidence>
<dbReference type="PANTHER" id="PTHR22888">
    <property type="entry name" value="CYTOCHROME C OXIDASE, SUBUNIT II"/>
    <property type="match status" value="1"/>
</dbReference>
<evidence type="ECO:0000256" key="8">
    <source>
        <dbReference type="ARBA" id="ARBA00022723"/>
    </source>
</evidence>
<organism evidence="22 23">
    <name type="scientific">Sphingomonas chungangi</name>
    <dbReference type="NCBI Taxonomy" id="2683589"/>
    <lineage>
        <taxon>Bacteria</taxon>
        <taxon>Pseudomonadati</taxon>
        <taxon>Pseudomonadota</taxon>
        <taxon>Alphaproteobacteria</taxon>
        <taxon>Sphingomonadales</taxon>
        <taxon>Sphingomonadaceae</taxon>
        <taxon>Sphingomonas</taxon>
    </lineage>
</organism>
<keyword evidence="8 18" id="KW-0479">Metal-binding</keyword>
<dbReference type="Gene3D" id="1.10.287.90">
    <property type="match status" value="1"/>
</dbReference>
<evidence type="ECO:0000256" key="13">
    <source>
        <dbReference type="ARBA" id="ARBA00023008"/>
    </source>
</evidence>
<comment type="caution">
    <text evidence="22">The sequence shown here is derived from an EMBL/GenBank/DDBJ whole genome shotgun (WGS) entry which is preliminary data.</text>
</comment>
<evidence type="ECO:0000256" key="15">
    <source>
        <dbReference type="ARBA" id="ARBA00024688"/>
    </source>
</evidence>
<feature type="domain" description="Cytochrome oxidase subunit II copper A binding" evidence="20">
    <location>
        <begin position="91"/>
        <end position="202"/>
    </location>
</feature>
<keyword evidence="13" id="KW-0186">Copper</keyword>
<keyword evidence="12 18" id="KW-0408">Iron</keyword>
<feature type="transmembrane region" description="Helical" evidence="19">
    <location>
        <begin position="15"/>
        <end position="39"/>
    </location>
</feature>
<evidence type="ECO:0000256" key="2">
    <source>
        <dbReference type="ARBA" id="ARBA00007866"/>
    </source>
</evidence>
<gene>
    <name evidence="22" type="primary">coxB</name>
    <name evidence="22" type="ORF">HZF05_09895</name>
</gene>
<evidence type="ECO:0000256" key="12">
    <source>
        <dbReference type="ARBA" id="ARBA00023004"/>
    </source>
</evidence>
<keyword evidence="5 18" id="KW-0349">Heme</keyword>
<evidence type="ECO:0000256" key="11">
    <source>
        <dbReference type="ARBA" id="ARBA00022989"/>
    </source>
</evidence>
<evidence type="ECO:0000256" key="18">
    <source>
        <dbReference type="PROSITE-ProRule" id="PRU00433"/>
    </source>
</evidence>
<dbReference type="PROSITE" id="PS00078">
    <property type="entry name" value="COX2"/>
    <property type="match status" value="1"/>
</dbReference>
<evidence type="ECO:0000259" key="20">
    <source>
        <dbReference type="PROSITE" id="PS50857"/>
    </source>
</evidence>
<evidence type="ECO:0000256" key="6">
    <source>
        <dbReference type="ARBA" id="ARBA00022660"/>
    </source>
</evidence>
<comment type="similarity">
    <text evidence="2">Belongs to the cytochrome c oxidase subunit 2 family.</text>
</comment>
<evidence type="ECO:0000256" key="16">
    <source>
        <dbReference type="ARBA" id="ARBA00031399"/>
    </source>
</evidence>
<dbReference type="PROSITE" id="PS50857">
    <property type="entry name" value="COX2_CUA"/>
    <property type="match status" value="1"/>
</dbReference>
<accession>A0A838L653</accession>
<evidence type="ECO:0000256" key="5">
    <source>
        <dbReference type="ARBA" id="ARBA00022617"/>
    </source>
</evidence>
<evidence type="ECO:0000259" key="21">
    <source>
        <dbReference type="PROSITE" id="PS51007"/>
    </source>
</evidence>
<dbReference type="InterPro" id="IPR002429">
    <property type="entry name" value="CcO_II-like_C"/>
</dbReference>
<name>A0A838L653_9SPHN</name>
<dbReference type="GO" id="GO:0016020">
    <property type="term" value="C:membrane"/>
    <property type="evidence" value="ECO:0007669"/>
    <property type="project" value="UniProtKB-SubCell"/>
</dbReference>
<dbReference type="InterPro" id="IPR036909">
    <property type="entry name" value="Cyt_c-like_dom_sf"/>
</dbReference>
<dbReference type="InterPro" id="IPR008972">
    <property type="entry name" value="Cupredoxin"/>
</dbReference>
<proteinExistence type="inferred from homology"/>
<comment type="subcellular location">
    <subcellularLocation>
        <location evidence="1">Membrane</location>
        <topology evidence="1">Multi-pass membrane protein</topology>
    </subcellularLocation>
</comment>
<dbReference type="GO" id="GO:0004129">
    <property type="term" value="F:cytochrome-c oxidase activity"/>
    <property type="evidence" value="ECO:0007669"/>
    <property type="project" value="UniProtKB-EC"/>
</dbReference>
<keyword evidence="7 19" id="KW-0812">Transmembrane</keyword>
<evidence type="ECO:0000256" key="4">
    <source>
        <dbReference type="ARBA" id="ARBA00022448"/>
    </source>
</evidence>
<dbReference type="Gene3D" id="2.60.40.420">
    <property type="entry name" value="Cupredoxins - blue copper proteins"/>
    <property type="match status" value="1"/>
</dbReference>
<dbReference type="PANTHER" id="PTHR22888:SF9">
    <property type="entry name" value="CYTOCHROME C OXIDASE SUBUNIT 2"/>
    <property type="match status" value="1"/>
</dbReference>
<dbReference type="InterPro" id="IPR009056">
    <property type="entry name" value="Cyt_c-like_dom"/>
</dbReference>
<dbReference type="GO" id="GO:0005507">
    <property type="term" value="F:copper ion binding"/>
    <property type="evidence" value="ECO:0007669"/>
    <property type="project" value="InterPro"/>
</dbReference>
<dbReference type="SUPFAM" id="SSF49503">
    <property type="entry name" value="Cupredoxins"/>
    <property type="match status" value="1"/>
</dbReference>
<dbReference type="InterPro" id="IPR001505">
    <property type="entry name" value="Copper_CuA"/>
</dbReference>
<dbReference type="GO" id="GO:0020037">
    <property type="term" value="F:heme binding"/>
    <property type="evidence" value="ECO:0007669"/>
    <property type="project" value="InterPro"/>
</dbReference>
<dbReference type="Pfam" id="PF00116">
    <property type="entry name" value="COX2"/>
    <property type="match status" value="1"/>
</dbReference>
<dbReference type="EMBL" id="JACEIB010000006">
    <property type="protein sequence ID" value="MBA2934410.1"/>
    <property type="molecule type" value="Genomic_DNA"/>
</dbReference>
<reference evidence="22 23" key="1">
    <citation type="submission" date="2020-07" db="EMBL/GenBank/DDBJ databases">
        <authorList>
            <person name="Sun Q."/>
        </authorList>
    </citation>
    <scope>NUCLEOTIDE SEQUENCE [LARGE SCALE GENOMIC DNA]</scope>
    <source>
        <strain evidence="22 23">CGMCC 1.13654</strain>
    </source>
</reference>
<dbReference type="NCBIfam" id="TIGR02866">
    <property type="entry name" value="CoxB"/>
    <property type="match status" value="1"/>
</dbReference>
<keyword evidence="10" id="KW-0249">Electron transport</keyword>
<keyword evidence="6" id="KW-0679">Respiratory chain</keyword>
<evidence type="ECO:0000256" key="19">
    <source>
        <dbReference type="SAM" id="Phobius"/>
    </source>
</evidence>
<evidence type="ECO:0000313" key="22">
    <source>
        <dbReference type="EMBL" id="MBA2934410.1"/>
    </source>
</evidence>
<evidence type="ECO:0000256" key="7">
    <source>
        <dbReference type="ARBA" id="ARBA00022692"/>
    </source>
</evidence>
<dbReference type="Proteomes" id="UP000570166">
    <property type="component" value="Unassembled WGS sequence"/>
</dbReference>
<comment type="function">
    <text evidence="15">Subunits I and II form the functional core of the enzyme complex. Electrons originating in cytochrome c are transferred via heme a and Cu(A) to the binuclear center formed by heme a3 and Cu(B).</text>
</comment>